<name>A0A2P2KSE1_RHIMU</name>
<dbReference type="EMBL" id="GGEC01028103">
    <property type="protein sequence ID" value="MBX08587.1"/>
    <property type="molecule type" value="Transcribed_RNA"/>
</dbReference>
<organism evidence="1">
    <name type="scientific">Rhizophora mucronata</name>
    <name type="common">Asiatic mangrove</name>
    <dbReference type="NCBI Taxonomy" id="61149"/>
    <lineage>
        <taxon>Eukaryota</taxon>
        <taxon>Viridiplantae</taxon>
        <taxon>Streptophyta</taxon>
        <taxon>Embryophyta</taxon>
        <taxon>Tracheophyta</taxon>
        <taxon>Spermatophyta</taxon>
        <taxon>Magnoliopsida</taxon>
        <taxon>eudicotyledons</taxon>
        <taxon>Gunneridae</taxon>
        <taxon>Pentapetalae</taxon>
        <taxon>rosids</taxon>
        <taxon>fabids</taxon>
        <taxon>Malpighiales</taxon>
        <taxon>Rhizophoraceae</taxon>
        <taxon>Rhizophora</taxon>
    </lineage>
</organism>
<reference evidence="1" key="1">
    <citation type="submission" date="2018-02" db="EMBL/GenBank/DDBJ databases">
        <title>Rhizophora mucronata_Transcriptome.</title>
        <authorList>
            <person name="Meera S.P."/>
            <person name="Sreeshan A."/>
            <person name="Augustine A."/>
        </authorList>
    </citation>
    <scope>NUCLEOTIDE SEQUENCE</scope>
    <source>
        <tissue evidence="1">Leaf</tissue>
    </source>
</reference>
<evidence type="ECO:0000313" key="1">
    <source>
        <dbReference type="EMBL" id="MBX08587.1"/>
    </source>
</evidence>
<protein>
    <submittedName>
        <fullName evidence="1">Leucine-rich repeat containing protein</fullName>
    </submittedName>
</protein>
<dbReference type="EMBL" id="GGEC01028102">
    <property type="protein sequence ID" value="MBX08586.1"/>
    <property type="molecule type" value="Transcribed_RNA"/>
</dbReference>
<proteinExistence type="predicted"/>
<accession>A0A2P2KSE1</accession>
<sequence>MLTCTYWLGDTQAWCNCTSSIRQVNQGTQQSKELLLLQFYISIDTLCSLRPLEKYLVLSDRRGQEYQDISYQYCLEDLYGSSSAPTLCT</sequence>
<dbReference type="AlphaFoldDB" id="A0A2P2KSE1"/>